<evidence type="ECO:0000256" key="3">
    <source>
        <dbReference type="ARBA" id="ARBA00022989"/>
    </source>
</evidence>
<dbReference type="PANTHER" id="PTHR43243">
    <property type="entry name" value="INNER MEMBRANE TRANSPORTER YGJI-RELATED"/>
    <property type="match status" value="1"/>
</dbReference>
<feature type="transmembrane region" description="Helical" evidence="5">
    <location>
        <begin position="39"/>
        <end position="56"/>
    </location>
</feature>
<keyword evidence="2 5" id="KW-0812">Transmembrane</keyword>
<dbReference type="PIRSF" id="PIRSF006060">
    <property type="entry name" value="AA_transporter"/>
    <property type="match status" value="1"/>
</dbReference>
<dbReference type="GO" id="GO:0061459">
    <property type="term" value="F:L-arginine transmembrane transporter activity"/>
    <property type="evidence" value="ECO:0007669"/>
    <property type="project" value="TreeGrafter"/>
</dbReference>
<feature type="transmembrane region" description="Helical" evidence="5">
    <location>
        <begin position="329"/>
        <end position="352"/>
    </location>
</feature>
<proteinExistence type="predicted"/>
<feature type="transmembrane region" description="Helical" evidence="5">
    <location>
        <begin position="99"/>
        <end position="120"/>
    </location>
</feature>
<feature type="transmembrane region" description="Helical" evidence="5">
    <location>
        <begin position="167"/>
        <end position="184"/>
    </location>
</feature>
<dbReference type="GO" id="GO:0000064">
    <property type="term" value="F:L-ornithine transmembrane transporter activity"/>
    <property type="evidence" value="ECO:0007669"/>
    <property type="project" value="TreeGrafter"/>
</dbReference>
<evidence type="ECO:0000256" key="1">
    <source>
        <dbReference type="ARBA" id="ARBA00004141"/>
    </source>
</evidence>
<gene>
    <name evidence="6" type="ORF">P4O66_015318</name>
</gene>
<reference evidence="6" key="1">
    <citation type="submission" date="2023-03" db="EMBL/GenBank/DDBJ databases">
        <title>Electrophorus voltai genome.</title>
        <authorList>
            <person name="Bian C."/>
        </authorList>
    </citation>
    <scope>NUCLEOTIDE SEQUENCE</scope>
    <source>
        <strain evidence="6">CB-2022</strain>
        <tissue evidence="6">Muscle</tissue>
    </source>
</reference>
<dbReference type="GO" id="GO:0015189">
    <property type="term" value="F:L-lysine transmembrane transporter activity"/>
    <property type="evidence" value="ECO:0007669"/>
    <property type="project" value="TreeGrafter"/>
</dbReference>
<feature type="non-terminal residue" evidence="6">
    <location>
        <position position="459"/>
    </location>
</feature>
<evidence type="ECO:0000256" key="2">
    <source>
        <dbReference type="ARBA" id="ARBA00022692"/>
    </source>
</evidence>
<feature type="transmembrane region" description="Helical" evidence="5">
    <location>
        <begin position="397"/>
        <end position="418"/>
    </location>
</feature>
<dbReference type="GO" id="GO:0097638">
    <property type="term" value="P:L-arginine import across plasma membrane"/>
    <property type="evidence" value="ECO:0007669"/>
    <property type="project" value="TreeGrafter"/>
</dbReference>
<dbReference type="InterPro" id="IPR002293">
    <property type="entry name" value="AA/rel_permease1"/>
</dbReference>
<feature type="transmembrane region" description="Helical" evidence="5">
    <location>
        <begin position="425"/>
        <end position="448"/>
    </location>
</feature>
<feature type="transmembrane region" description="Helical" evidence="5">
    <location>
        <begin position="250"/>
        <end position="270"/>
    </location>
</feature>
<dbReference type="Gene3D" id="1.20.1740.10">
    <property type="entry name" value="Amino acid/polyamine transporter I"/>
    <property type="match status" value="1"/>
</dbReference>
<name>A0AAD8YZ99_9TELE</name>
<evidence type="ECO:0008006" key="8">
    <source>
        <dbReference type="Google" id="ProtNLM"/>
    </source>
</evidence>
<feature type="transmembrane region" description="Helical" evidence="5">
    <location>
        <begin position="373"/>
        <end position="391"/>
    </location>
</feature>
<keyword evidence="7" id="KW-1185">Reference proteome</keyword>
<sequence length="459" mass="49585">LNMSGQKVLAFLHGLSRRKDFDPEYEGSNFQACLTTVDLVALGVGSTLGAGVYVLSGEVAKNQAGPSIIISFLIAAVASIFTGLFYAELSSRLPKMGSAYLYSYVALGEVWAFITGWNILTSYSIAISISAKTWSSTFDDLIGNVMSKYLSTHASMDLPGLAPYPDVFATGLIMILTGLLAFGVKESALVNKIFTSMNILVLIFIIITAFIKGKLENWYITEETLLNVTEELENLTSTVNVTSKFGVGGFFPYGIKGILLGAATCFYAFIGFANITTTGEEVKNPQRSIPLSIIISLLICFLAYFGVSAAVTLMMPYYMLNVQSPLPAIFTYVGWAPANLLGCILSMPRVVFSMARDGLLFKWLCKVNSRKSPVVATVSSAALAVILTLLIDLNMLVNTILIGTLFPYTIVAICLLILRFVPGDCAPLCLVSAVVMVLTLVILLTKAIESLLLLEVWSL</sequence>
<keyword evidence="4 5" id="KW-0472">Membrane</keyword>
<dbReference type="GO" id="GO:0005886">
    <property type="term" value="C:plasma membrane"/>
    <property type="evidence" value="ECO:0007669"/>
    <property type="project" value="TreeGrafter"/>
</dbReference>
<evidence type="ECO:0000313" key="6">
    <source>
        <dbReference type="EMBL" id="KAK1789389.1"/>
    </source>
</evidence>
<keyword evidence="3 5" id="KW-1133">Transmembrane helix</keyword>
<evidence type="ECO:0000256" key="4">
    <source>
        <dbReference type="ARBA" id="ARBA00023136"/>
    </source>
</evidence>
<feature type="non-terminal residue" evidence="6">
    <location>
        <position position="1"/>
    </location>
</feature>
<comment type="caution">
    <text evidence="6">The sequence shown here is derived from an EMBL/GenBank/DDBJ whole genome shotgun (WGS) entry which is preliminary data.</text>
</comment>
<evidence type="ECO:0000256" key="5">
    <source>
        <dbReference type="SAM" id="Phobius"/>
    </source>
</evidence>
<comment type="subcellular location">
    <subcellularLocation>
        <location evidence="1">Membrane</location>
        <topology evidence="1">Multi-pass membrane protein</topology>
    </subcellularLocation>
</comment>
<dbReference type="Proteomes" id="UP001239994">
    <property type="component" value="Unassembled WGS sequence"/>
</dbReference>
<feature type="transmembrane region" description="Helical" evidence="5">
    <location>
        <begin position="193"/>
        <end position="211"/>
    </location>
</feature>
<dbReference type="AlphaFoldDB" id="A0AAD8YZ99"/>
<organism evidence="6 7">
    <name type="scientific">Electrophorus voltai</name>
    <dbReference type="NCBI Taxonomy" id="2609070"/>
    <lineage>
        <taxon>Eukaryota</taxon>
        <taxon>Metazoa</taxon>
        <taxon>Chordata</taxon>
        <taxon>Craniata</taxon>
        <taxon>Vertebrata</taxon>
        <taxon>Euteleostomi</taxon>
        <taxon>Actinopterygii</taxon>
        <taxon>Neopterygii</taxon>
        <taxon>Teleostei</taxon>
        <taxon>Ostariophysi</taxon>
        <taxon>Gymnotiformes</taxon>
        <taxon>Gymnotoidei</taxon>
        <taxon>Gymnotidae</taxon>
        <taxon>Electrophorus</taxon>
    </lineage>
</organism>
<dbReference type="PANTHER" id="PTHR43243:SF19">
    <property type="entry name" value="CATIONIC AMINO ACID TRANSPORTER C-TERMINAL DOMAIN-CONTAINING PROTEIN"/>
    <property type="match status" value="1"/>
</dbReference>
<dbReference type="Pfam" id="PF13520">
    <property type="entry name" value="AA_permease_2"/>
    <property type="match status" value="1"/>
</dbReference>
<feature type="transmembrane region" description="Helical" evidence="5">
    <location>
        <begin position="291"/>
        <end position="317"/>
    </location>
</feature>
<protein>
    <recommendedName>
        <fullName evidence="8">Cationic amino acid transporter C-terminal domain-containing protein</fullName>
    </recommendedName>
</protein>
<dbReference type="EMBL" id="JAROKS010000022">
    <property type="protein sequence ID" value="KAK1789389.1"/>
    <property type="molecule type" value="Genomic_DNA"/>
</dbReference>
<accession>A0AAD8YZ99</accession>
<evidence type="ECO:0000313" key="7">
    <source>
        <dbReference type="Proteomes" id="UP001239994"/>
    </source>
</evidence>
<feature type="transmembrane region" description="Helical" evidence="5">
    <location>
        <begin position="68"/>
        <end position="87"/>
    </location>
</feature>